<protein>
    <submittedName>
        <fullName evidence="1">Sarcosine oxidase subunit gamma</fullName>
    </submittedName>
</protein>
<dbReference type="Proteomes" id="UP000295351">
    <property type="component" value="Unassembled WGS sequence"/>
</dbReference>
<name>A0A4R2CHU3_SHIGR</name>
<accession>A0A4R2CHU3</accession>
<dbReference type="Gene3D" id="3.30.1360.120">
    <property type="entry name" value="Probable tRNA modification gtpase trme, domain 1"/>
    <property type="match status" value="1"/>
</dbReference>
<dbReference type="AlphaFoldDB" id="A0A4R2CHU3"/>
<keyword evidence="2" id="KW-1185">Reference proteome</keyword>
<dbReference type="InterPro" id="IPR027266">
    <property type="entry name" value="TrmE/GcvT-like"/>
</dbReference>
<gene>
    <name evidence="1" type="ORF">EV665_11750</name>
</gene>
<dbReference type="InterPro" id="IPR007375">
    <property type="entry name" value="SoxG"/>
</dbReference>
<dbReference type="RefSeq" id="WP_133035761.1">
    <property type="nucleotide sequence ID" value="NZ_BAABEI010000012.1"/>
</dbReference>
<sequence length="184" mass="19189">MAYDYQAVHALDGTIGAVPGQRANHLAVHRATAIAVVLAAPGHGAEAAGILVADGAFEARFCGPGEWLVLSEVHAPETLVAELSVRLGAFAFVVDQSHGRVALTLSGPDAARILANGIAVDLHPGAFAVGRAATMLCNHLSVNLARTGVDRFDLVVMRSFAEAFVADLKVMARSHDLSVDFATR</sequence>
<evidence type="ECO:0000313" key="2">
    <source>
        <dbReference type="Proteomes" id="UP000295351"/>
    </source>
</evidence>
<evidence type="ECO:0000313" key="1">
    <source>
        <dbReference type="EMBL" id="TCN39422.1"/>
    </source>
</evidence>
<reference evidence="1 2" key="1">
    <citation type="submission" date="2019-03" db="EMBL/GenBank/DDBJ databases">
        <title>Genomic Encyclopedia of Type Strains, Phase IV (KMG-IV): sequencing the most valuable type-strain genomes for metagenomic binning, comparative biology and taxonomic classification.</title>
        <authorList>
            <person name="Goeker M."/>
        </authorList>
    </citation>
    <scope>NUCLEOTIDE SEQUENCE [LARGE SCALE GENOMIC DNA]</scope>
    <source>
        <strain evidence="1 2">DSM 18401</strain>
    </source>
</reference>
<dbReference type="Pfam" id="PF04268">
    <property type="entry name" value="SoxG"/>
    <property type="match status" value="1"/>
</dbReference>
<organism evidence="1 2">
    <name type="scientific">Shinella granuli</name>
    <dbReference type="NCBI Taxonomy" id="323621"/>
    <lineage>
        <taxon>Bacteria</taxon>
        <taxon>Pseudomonadati</taxon>
        <taxon>Pseudomonadota</taxon>
        <taxon>Alphaproteobacteria</taxon>
        <taxon>Hyphomicrobiales</taxon>
        <taxon>Rhizobiaceae</taxon>
        <taxon>Shinella</taxon>
    </lineage>
</organism>
<proteinExistence type="predicted"/>
<dbReference type="EMBL" id="SLVX01000017">
    <property type="protein sequence ID" value="TCN39422.1"/>
    <property type="molecule type" value="Genomic_DNA"/>
</dbReference>
<comment type="caution">
    <text evidence="1">The sequence shown here is derived from an EMBL/GenBank/DDBJ whole genome shotgun (WGS) entry which is preliminary data.</text>
</comment>
<dbReference type="SUPFAM" id="SSF103025">
    <property type="entry name" value="Folate-binding domain"/>
    <property type="match status" value="1"/>
</dbReference>